<name>A0A098LAT5_9BACT</name>
<keyword evidence="2" id="KW-1185">Reference proteome</keyword>
<dbReference type="AlphaFoldDB" id="A0A098LAT5"/>
<dbReference type="Proteomes" id="UP000030185">
    <property type="component" value="Unassembled WGS sequence"/>
</dbReference>
<organism evidence="1 2">
    <name type="scientific">Sporocytophaga myxococcoides</name>
    <dbReference type="NCBI Taxonomy" id="153721"/>
    <lineage>
        <taxon>Bacteria</taxon>
        <taxon>Pseudomonadati</taxon>
        <taxon>Bacteroidota</taxon>
        <taxon>Cytophagia</taxon>
        <taxon>Cytophagales</taxon>
        <taxon>Cytophagaceae</taxon>
        <taxon>Sporocytophaga</taxon>
    </lineage>
</organism>
<dbReference type="STRING" id="153721.MYP_1263"/>
<reference evidence="1 2" key="1">
    <citation type="submission" date="2014-09" db="EMBL/GenBank/DDBJ databases">
        <title>Sporocytophaga myxococcoides PG-01 genome sequencing.</title>
        <authorList>
            <person name="Liu L."/>
            <person name="Gao P.J."/>
            <person name="Chen G.J."/>
            <person name="Wang L.S."/>
        </authorList>
    </citation>
    <scope>NUCLEOTIDE SEQUENCE [LARGE SCALE GENOMIC DNA]</scope>
    <source>
        <strain evidence="1 2">PG-01</strain>
    </source>
</reference>
<dbReference type="RefSeq" id="WP_045461082.1">
    <property type="nucleotide sequence ID" value="NZ_BBLT01000002.1"/>
</dbReference>
<proteinExistence type="predicted"/>
<protein>
    <submittedName>
        <fullName evidence="1">Uncharacterized protein</fullName>
    </submittedName>
</protein>
<evidence type="ECO:0000313" key="1">
    <source>
        <dbReference type="EMBL" id="GAL84035.1"/>
    </source>
</evidence>
<gene>
    <name evidence="1" type="ORF">MYP_1263</name>
</gene>
<comment type="caution">
    <text evidence="1">The sequence shown here is derived from an EMBL/GenBank/DDBJ whole genome shotgun (WGS) entry which is preliminary data.</text>
</comment>
<dbReference type="EMBL" id="BBLT01000002">
    <property type="protein sequence ID" value="GAL84035.1"/>
    <property type="molecule type" value="Genomic_DNA"/>
</dbReference>
<dbReference type="OrthoDB" id="956632at2"/>
<accession>A0A098LAT5</accession>
<evidence type="ECO:0000313" key="2">
    <source>
        <dbReference type="Proteomes" id="UP000030185"/>
    </source>
</evidence>
<sequence>MGLIFLFSFSEYSCVSRKNVSVPVDTSQGISGKLIFKEGDFTTTAELPEEGKIFGIEREIYIYPLTSLKESELAEGDFFKTISTTPLDTILTQQDGTFKLPLEVGKYSLVINEGGRLYSKISPDYYLFPVKVEKNKFTNVVFEVDYMAHYSE</sequence>